<dbReference type="Gene3D" id="3.40.390.10">
    <property type="entry name" value="Collagenase (Catalytic Domain)"/>
    <property type="match status" value="1"/>
</dbReference>
<feature type="domain" description="Peptidase metallopeptidase" evidence="11">
    <location>
        <begin position="19"/>
        <end position="189"/>
    </location>
</feature>
<keyword evidence="4" id="KW-0732">Signal</keyword>
<protein>
    <submittedName>
        <fullName evidence="12">MMP14 protein</fullName>
    </submittedName>
</protein>
<dbReference type="GO" id="GO:0008270">
    <property type="term" value="F:zinc ion binding"/>
    <property type="evidence" value="ECO:0007669"/>
    <property type="project" value="InterPro"/>
</dbReference>
<evidence type="ECO:0000256" key="3">
    <source>
        <dbReference type="ARBA" id="ARBA00022723"/>
    </source>
</evidence>
<dbReference type="SMART" id="SM00235">
    <property type="entry name" value="ZnMc"/>
    <property type="match status" value="1"/>
</dbReference>
<keyword evidence="2" id="KW-0645">Protease</keyword>
<keyword evidence="3 10" id="KW-0479">Metal-binding</keyword>
<dbReference type="GO" id="GO:0006508">
    <property type="term" value="P:proteolysis"/>
    <property type="evidence" value="ECO:0007669"/>
    <property type="project" value="UniProtKB-KW"/>
</dbReference>
<feature type="binding site" evidence="10">
    <location>
        <position position="66"/>
    </location>
    <ligand>
        <name>Ca(2+)</name>
        <dbReference type="ChEBI" id="CHEBI:29108"/>
        <label>2</label>
    </ligand>
</feature>
<evidence type="ECO:0000256" key="10">
    <source>
        <dbReference type="PIRSR" id="PIRSR621190-2"/>
    </source>
</evidence>
<evidence type="ECO:0000256" key="7">
    <source>
        <dbReference type="ARBA" id="ARBA00023049"/>
    </source>
</evidence>
<keyword evidence="7" id="KW-0482">Metalloprotease</keyword>
<dbReference type="PANTHER" id="PTHR10201:SF291">
    <property type="entry name" value="MATRIX METALLOPROTEINASE 1, ISOFORM C-RELATED"/>
    <property type="match status" value="1"/>
</dbReference>
<sequence length="510" mass="57892">MRKPRCGLPDILHYEHNTGRKKWAKTHLTWNFHLADVHTLKTTAFAFSLWAANSSLSFQRKTLNPDILISYRSGTHTYADRKRNEEICSSSFDGPGGVLAHAFYPSNVVNYTAEIDSTVPWHIYLTEKSASNKDYLLNTLTHEIGQALGLTHSSREDSIMFAFVTANNNNKIVKLNIEDILAIQQLYGIKNPKLTTTTTQPPTTEITTNKPEYVDLCTLQYVDTILVLHHRIFVTYQRYVWSISIDDTKYGPHILNNYMDFLPENRPSGELVLFVNNIVYMIEYPSFKLKEGWPKRVSQFQIERRLGTLSSLGFPPNALIDTVVNTNRGQTYAIFNSNDVVQIDECSMSVRSYQPLQAVFPGIPSAPTLAFRYINGNLYFAKKQQFYTFNEFTRTVTEAGIRAPSQMYVGNLTLRFGRINNLPILRLETSTACLSMSKSTILNIFNLEHCVNRFISSLTAMTDNVDKKFSRFLAIASTVTKSVNVLKTMYERCITNPSTATTYSIASSAL</sequence>
<dbReference type="SUPFAM" id="SSF55486">
    <property type="entry name" value="Metalloproteases ('zincins'), catalytic domain"/>
    <property type="match status" value="1"/>
</dbReference>
<feature type="binding site" evidence="10">
    <location>
        <position position="223"/>
    </location>
    <ligand>
        <name>Ca(2+)</name>
        <dbReference type="ChEBI" id="CHEBI:29108"/>
        <label>4</label>
    </ligand>
</feature>
<feature type="binding site" evidence="10">
    <location>
        <position position="76"/>
    </location>
    <ligand>
        <name>Zn(2+)</name>
        <dbReference type="ChEBI" id="CHEBI:29105"/>
        <label>1</label>
    </ligand>
</feature>
<feature type="binding site" evidence="10">
    <location>
        <position position="93"/>
    </location>
    <ligand>
        <name>Ca(2+)</name>
        <dbReference type="ChEBI" id="CHEBI:29108"/>
        <label>3</label>
    </ligand>
</feature>
<dbReference type="InterPro" id="IPR021190">
    <property type="entry name" value="Pept_M10A"/>
</dbReference>
<feature type="binding site" description="in inhibited form" evidence="10">
    <location>
        <position position="6"/>
    </location>
    <ligand>
        <name>Zn(2+)</name>
        <dbReference type="ChEBI" id="CHEBI:29105"/>
        <label>2</label>
        <note>catalytic</note>
    </ligand>
</feature>
<organism evidence="12 13">
    <name type="scientific">Acromyrmex charruanus</name>
    <dbReference type="NCBI Taxonomy" id="2715315"/>
    <lineage>
        <taxon>Eukaryota</taxon>
        <taxon>Metazoa</taxon>
        <taxon>Ecdysozoa</taxon>
        <taxon>Arthropoda</taxon>
        <taxon>Hexapoda</taxon>
        <taxon>Insecta</taxon>
        <taxon>Pterygota</taxon>
        <taxon>Neoptera</taxon>
        <taxon>Endopterygota</taxon>
        <taxon>Hymenoptera</taxon>
        <taxon>Apocrita</taxon>
        <taxon>Aculeata</taxon>
        <taxon>Formicoidea</taxon>
        <taxon>Formicidae</taxon>
        <taxon>Myrmicinae</taxon>
        <taxon>Acromyrmex</taxon>
    </lineage>
</organism>
<comment type="similarity">
    <text evidence="1">Belongs to the peptidase M10A family.</text>
</comment>
<feature type="binding site" evidence="10">
    <location>
        <position position="94"/>
    </location>
    <ligand>
        <name>Ca(2+)</name>
        <dbReference type="ChEBI" id="CHEBI:29108"/>
        <label>3</label>
    </ligand>
</feature>
<feature type="binding site" evidence="10">
    <location>
        <position position="225"/>
    </location>
    <ligand>
        <name>Ca(2+)</name>
        <dbReference type="ChEBI" id="CHEBI:29108"/>
        <label>5</label>
    </ligand>
</feature>
<comment type="cofactor">
    <cofactor evidence="10">
        <name>Ca(2+)</name>
        <dbReference type="ChEBI" id="CHEBI:29108"/>
    </cofactor>
    <text evidence="10">Can bind about 5 Ca(2+) ions per subunit.</text>
</comment>
<evidence type="ECO:0000313" key="13">
    <source>
        <dbReference type="Proteomes" id="UP000669903"/>
    </source>
</evidence>
<keyword evidence="5" id="KW-0378">Hydrolase</keyword>
<accession>A0A836GR51</accession>
<feature type="binding site" evidence="10">
    <location>
        <position position="116"/>
    </location>
    <ligand>
        <name>Ca(2+)</name>
        <dbReference type="ChEBI" id="CHEBI:29108"/>
        <label>3</label>
    </ligand>
</feature>
<dbReference type="InterPro" id="IPR001818">
    <property type="entry name" value="Pept_M10_metallopeptidase"/>
</dbReference>
<keyword evidence="10" id="KW-0106">Calcium</keyword>
<feature type="binding site" evidence="10">
    <location>
        <position position="80"/>
    </location>
    <ligand>
        <name>Zn(2+)</name>
        <dbReference type="ChEBI" id="CHEBI:29105"/>
        <label>1</label>
    </ligand>
</feature>
<dbReference type="PROSITE" id="PS00546">
    <property type="entry name" value="CYSTEINE_SWITCH"/>
    <property type="match status" value="1"/>
</dbReference>
<evidence type="ECO:0000256" key="4">
    <source>
        <dbReference type="ARBA" id="ARBA00022729"/>
    </source>
</evidence>
<keyword evidence="13" id="KW-1185">Reference proteome</keyword>
<evidence type="ECO:0000256" key="5">
    <source>
        <dbReference type="ARBA" id="ARBA00022801"/>
    </source>
</evidence>
<dbReference type="AlphaFoldDB" id="A0A836GR51"/>
<gene>
    <name evidence="12" type="primary">Mmp14_0</name>
    <name evidence="12" type="ORF">G6Z76_0003588</name>
</gene>
<dbReference type="InterPro" id="IPR006026">
    <property type="entry name" value="Peptidase_Metallo"/>
</dbReference>
<dbReference type="GO" id="GO:0030574">
    <property type="term" value="P:collagen catabolic process"/>
    <property type="evidence" value="ECO:0007669"/>
    <property type="project" value="TreeGrafter"/>
</dbReference>
<proteinExistence type="inferred from homology"/>
<name>A0A836GR51_9HYME</name>
<feature type="active site" evidence="9">
    <location>
        <position position="143"/>
    </location>
</feature>
<keyword evidence="8" id="KW-0865">Zymogen</keyword>
<feature type="binding site" evidence="10">
    <location>
        <position position="152"/>
    </location>
    <ligand>
        <name>Zn(2+)</name>
        <dbReference type="ChEBI" id="CHEBI:29105"/>
        <label>2</label>
        <note>catalytic</note>
    </ligand>
</feature>
<dbReference type="PANTHER" id="PTHR10201">
    <property type="entry name" value="MATRIX METALLOPROTEINASE"/>
    <property type="match status" value="1"/>
</dbReference>
<dbReference type="Pfam" id="PF00413">
    <property type="entry name" value="Peptidase_M10"/>
    <property type="match status" value="1"/>
</dbReference>
<reference evidence="12" key="1">
    <citation type="submission" date="2020-03" db="EMBL/GenBank/DDBJ databases">
        <title>Relaxed selection underlies rapid genomic changes in the transitions from sociality to social parasitism in ants.</title>
        <authorList>
            <person name="Bi X."/>
        </authorList>
    </citation>
    <scope>NUCLEOTIDE SEQUENCE</scope>
    <source>
        <strain evidence="12">BGI-DK2014a</strain>
        <tissue evidence="12">Whole body</tissue>
    </source>
</reference>
<dbReference type="InterPro" id="IPR024079">
    <property type="entry name" value="MetalloPept_cat_dom_sf"/>
</dbReference>
<dbReference type="InterPro" id="IPR021158">
    <property type="entry name" value="Pept_M10A_Zn_BS"/>
</dbReference>
<evidence type="ECO:0000256" key="6">
    <source>
        <dbReference type="ARBA" id="ARBA00022833"/>
    </source>
</evidence>
<evidence type="ECO:0000256" key="9">
    <source>
        <dbReference type="PIRSR" id="PIRSR621190-1"/>
    </source>
</evidence>
<keyword evidence="6 10" id="KW-0862">Zinc</keyword>
<dbReference type="InterPro" id="IPR036375">
    <property type="entry name" value="Hemopexin-like_dom_sf"/>
</dbReference>
<feature type="binding site" evidence="10">
    <location>
        <position position="101"/>
    </location>
    <ligand>
        <name>Zn(2+)</name>
        <dbReference type="ChEBI" id="CHEBI:29105"/>
        <label>1</label>
    </ligand>
</feature>
<dbReference type="GO" id="GO:0031012">
    <property type="term" value="C:extracellular matrix"/>
    <property type="evidence" value="ECO:0007669"/>
    <property type="project" value="InterPro"/>
</dbReference>
<comment type="caution">
    <text evidence="12">The sequence shown here is derived from an EMBL/GenBank/DDBJ whole genome shotgun (WGS) entry which is preliminary data.</text>
</comment>
<dbReference type="PRINTS" id="PR00138">
    <property type="entry name" value="MATRIXIN"/>
</dbReference>
<dbReference type="GO" id="GO:0030198">
    <property type="term" value="P:extracellular matrix organization"/>
    <property type="evidence" value="ECO:0007669"/>
    <property type="project" value="TreeGrafter"/>
</dbReference>
<dbReference type="Proteomes" id="UP000669903">
    <property type="component" value="Unassembled WGS sequence"/>
</dbReference>
<evidence type="ECO:0000259" key="11">
    <source>
        <dbReference type="SMART" id="SM00235"/>
    </source>
</evidence>
<evidence type="ECO:0000256" key="1">
    <source>
        <dbReference type="ARBA" id="ARBA00010370"/>
    </source>
</evidence>
<comment type="cofactor">
    <cofactor evidence="10">
        <name>Zn(2+)</name>
        <dbReference type="ChEBI" id="CHEBI:29105"/>
    </cofactor>
    <text evidence="10">Binds 2 Zn(2+) ions per subunit.</text>
</comment>
<feature type="non-terminal residue" evidence="12">
    <location>
        <position position="1"/>
    </location>
</feature>
<dbReference type="GO" id="GO:0004222">
    <property type="term" value="F:metalloendopeptidase activity"/>
    <property type="evidence" value="ECO:0007669"/>
    <property type="project" value="InterPro"/>
</dbReference>
<feature type="non-terminal residue" evidence="12">
    <location>
        <position position="510"/>
    </location>
</feature>
<evidence type="ECO:0000256" key="2">
    <source>
        <dbReference type="ARBA" id="ARBA00022670"/>
    </source>
</evidence>
<evidence type="ECO:0000256" key="8">
    <source>
        <dbReference type="ARBA" id="ARBA00023145"/>
    </source>
</evidence>
<evidence type="ECO:0000313" key="12">
    <source>
        <dbReference type="EMBL" id="KAG5347991.1"/>
    </source>
</evidence>
<dbReference type="EMBL" id="JAANIC010000471">
    <property type="protein sequence ID" value="KAG5347991.1"/>
    <property type="molecule type" value="Genomic_DNA"/>
</dbReference>
<feature type="binding site" evidence="10">
    <location>
        <position position="142"/>
    </location>
    <ligand>
        <name>Zn(2+)</name>
        <dbReference type="ChEBI" id="CHEBI:29105"/>
        <label>2</label>
        <note>catalytic</note>
    </ligand>
</feature>
<dbReference type="GO" id="GO:0005615">
    <property type="term" value="C:extracellular space"/>
    <property type="evidence" value="ECO:0007669"/>
    <property type="project" value="TreeGrafter"/>
</dbReference>
<dbReference type="Gene3D" id="2.110.10.10">
    <property type="entry name" value="Hemopexin-like domain"/>
    <property type="match status" value="1"/>
</dbReference>
<feature type="binding site" evidence="10">
    <location>
        <position position="160"/>
    </location>
    <ligand>
        <name>Zn(2+)</name>
        <dbReference type="ChEBI" id="CHEBI:29105"/>
        <label>2</label>
        <note>catalytic</note>
    </ligand>
</feature>
<dbReference type="SUPFAM" id="SSF50923">
    <property type="entry name" value="Hemopexin-like domain"/>
    <property type="match status" value="1"/>
</dbReference>